<name>A0A2A6RGB9_9CHLR</name>
<dbReference type="Pfam" id="PF05455">
    <property type="entry name" value="GvpH"/>
    <property type="match status" value="1"/>
</dbReference>
<dbReference type="InterPro" id="IPR008633">
    <property type="entry name" value="GvpH"/>
</dbReference>
<dbReference type="NCBIfam" id="NF041800">
    <property type="entry name" value="Hsp20"/>
    <property type="match status" value="1"/>
</dbReference>
<dbReference type="InterPro" id="IPR008978">
    <property type="entry name" value="HSP20-like_chaperone"/>
</dbReference>
<comment type="caution">
    <text evidence="3">The sequence shown here is derived from an EMBL/GenBank/DDBJ whole genome shotgun (WGS) entry which is preliminary data.</text>
</comment>
<dbReference type="Proteomes" id="UP000220527">
    <property type="component" value="Unassembled WGS sequence"/>
</dbReference>
<dbReference type="RefSeq" id="WP_097645232.1">
    <property type="nucleotide sequence ID" value="NZ_NQWI01000099.1"/>
</dbReference>
<organism evidence="3 4">
    <name type="scientific">Candidatus Viridilinea mediisalina</name>
    <dbReference type="NCBI Taxonomy" id="2024553"/>
    <lineage>
        <taxon>Bacteria</taxon>
        <taxon>Bacillati</taxon>
        <taxon>Chloroflexota</taxon>
        <taxon>Chloroflexia</taxon>
        <taxon>Chloroflexales</taxon>
        <taxon>Chloroflexineae</taxon>
        <taxon>Oscillochloridaceae</taxon>
        <taxon>Candidatus Viridilinea</taxon>
    </lineage>
</organism>
<dbReference type="SUPFAM" id="SSF49764">
    <property type="entry name" value="HSP20-like chaperones"/>
    <property type="match status" value="1"/>
</dbReference>
<dbReference type="Gene3D" id="2.60.40.790">
    <property type="match status" value="1"/>
</dbReference>
<dbReference type="OrthoDB" id="1806521at2"/>
<gene>
    <name evidence="3" type="ORF">CJ255_16675</name>
</gene>
<evidence type="ECO:0000259" key="2">
    <source>
        <dbReference type="PROSITE" id="PS01031"/>
    </source>
</evidence>
<proteinExistence type="inferred from homology"/>
<feature type="domain" description="SHSP" evidence="2">
    <location>
        <begin position="86"/>
        <end position="169"/>
    </location>
</feature>
<protein>
    <recommendedName>
        <fullName evidence="2">SHSP domain-containing protein</fullName>
    </recommendedName>
</protein>
<dbReference type="InterPro" id="IPR002068">
    <property type="entry name" value="A-crystallin/Hsp20_dom"/>
</dbReference>
<dbReference type="EMBL" id="NQWI01000099">
    <property type="protein sequence ID" value="PDW01925.1"/>
    <property type="molecule type" value="Genomic_DNA"/>
</dbReference>
<dbReference type="PROSITE" id="PS01031">
    <property type="entry name" value="SHSP"/>
    <property type="match status" value="1"/>
</dbReference>
<dbReference type="AlphaFoldDB" id="A0A2A6RGB9"/>
<comment type="similarity">
    <text evidence="1">Belongs to the small heat shock protein (HSP20) family.</text>
</comment>
<evidence type="ECO:0000256" key="1">
    <source>
        <dbReference type="PROSITE-ProRule" id="PRU00285"/>
    </source>
</evidence>
<evidence type="ECO:0000313" key="3">
    <source>
        <dbReference type="EMBL" id="PDW01925.1"/>
    </source>
</evidence>
<dbReference type="CDD" id="cd06464">
    <property type="entry name" value="ACD_sHsps-like"/>
    <property type="match status" value="1"/>
</dbReference>
<reference evidence="4" key="1">
    <citation type="submission" date="2017-08" db="EMBL/GenBank/DDBJ databases">
        <authorList>
            <person name="Grouzdev D.S."/>
            <person name="Gaisin V.A."/>
            <person name="Rysina M.S."/>
            <person name="Gorlenko V.M."/>
        </authorList>
    </citation>
    <scope>NUCLEOTIDE SEQUENCE [LARGE SCALE GENOMIC DNA]</scope>
    <source>
        <strain evidence="4">Kir15-3F</strain>
    </source>
</reference>
<evidence type="ECO:0000313" key="4">
    <source>
        <dbReference type="Proteomes" id="UP000220527"/>
    </source>
</evidence>
<accession>A0A2A6RGB9</accession>
<sequence length="169" mass="18351">MSDDQQHDRRASSSGLGGIVKGLGDMLNILADLAERAPTEVQRQGSIPPGSNDRSRAVYGFTVRTGISGPPRVERFGNVRSTPSGPEVAPVREPLVDLFDEDSELLVIAELPGVDDNEVEVTVEGMSLMLTTNGERRYAKELALPAPVDPASLQRTYRNGILELRVRKV</sequence>
<keyword evidence="4" id="KW-1185">Reference proteome</keyword>